<dbReference type="SUPFAM" id="SSF110997">
    <property type="entry name" value="Sporulation related repeat"/>
    <property type="match status" value="1"/>
</dbReference>
<dbReference type="InterPro" id="IPR036680">
    <property type="entry name" value="SPOR-like_sf"/>
</dbReference>
<name>A0A1Y6FIJ5_9SPHN</name>
<dbReference type="Proteomes" id="UP000194420">
    <property type="component" value="Unassembled WGS sequence"/>
</dbReference>
<dbReference type="InterPro" id="IPR036908">
    <property type="entry name" value="RlpA-like_sf"/>
</dbReference>
<dbReference type="EMBL" id="FXWG01000003">
    <property type="protein sequence ID" value="SMQ74527.1"/>
    <property type="molecule type" value="Genomic_DNA"/>
</dbReference>
<feature type="region of interest" description="Disordered" evidence="1">
    <location>
        <begin position="195"/>
        <end position="221"/>
    </location>
</feature>
<dbReference type="PANTHER" id="PTHR34183">
    <property type="entry name" value="ENDOLYTIC PEPTIDOGLYCAN TRANSGLYCOSYLASE RLPA"/>
    <property type="match status" value="1"/>
</dbReference>
<dbReference type="CDD" id="cd22268">
    <property type="entry name" value="DPBB_RlpA-like"/>
    <property type="match status" value="1"/>
</dbReference>
<keyword evidence="3" id="KW-0449">Lipoprotein</keyword>
<proteinExistence type="predicted"/>
<dbReference type="Gene3D" id="3.30.70.1070">
    <property type="entry name" value="Sporulation related repeat"/>
    <property type="match status" value="1"/>
</dbReference>
<gene>
    <name evidence="3" type="ORF">SAMN06297468_2733</name>
</gene>
<dbReference type="OrthoDB" id="9779128at2"/>
<dbReference type="PROSITE" id="PS51724">
    <property type="entry name" value="SPOR"/>
    <property type="match status" value="1"/>
</dbReference>
<evidence type="ECO:0000313" key="4">
    <source>
        <dbReference type="Proteomes" id="UP000194420"/>
    </source>
</evidence>
<evidence type="ECO:0000256" key="1">
    <source>
        <dbReference type="SAM" id="MobiDB-lite"/>
    </source>
</evidence>
<sequence length="336" mass="34445">MRLPNEFLPRLFALALTAPLAACGVLGGGERPNSAISVNENNAEGLASTGPEADYPVVIGDPFTVDGVEYVPADSWNYDEVGYAVLDAGSGGITAAHRTLPLPSYVEVTALDSGKTALVRVERRGPMSGPSLMALSPDALVQIGAKDGDAVRVRRVNPPEVERAALRAGERAPDRLETPQSLLVVLKRKLPESGSASLALSKKPVPAPAEPGVSDAAEDAPEAAPAIAGALPIDAEVGKSALVAAPTVNELPKPEPAKDAPPRTELSAKKLVVQAAAFASEANARRAADALGGFVVPGGKFYRVQTGPFTTRGQANAALAKVKAAGYSDARVANAG</sequence>
<dbReference type="Gene3D" id="2.40.40.10">
    <property type="entry name" value="RlpA-like domain"/>
    <property type="match status" value="1"/>
</dbReference>
<dbReference type="GO" id="GO:0042834">
    <property type="term" value="F:peptidoglycan binding"/>
    <property type="evidence" value="ECO:0007669"/>
    <property type="project" value="InterPro"/>
</dbReference>
<dbReference type="Pfam" id="PF05036">
    <property type="entry name" value="SPOR"/>
    <property type="match status" value="1"/>
</dbReference>
<dbReference type="AlphaFoldDB" id="A0A1Y6FIJ5"/>
<keyword evidence="4" id="KW-1185">Reference proteome</keyword>
<dbReference type="RefSeq" id="WP_086438577.1">
    <property type="nucleotide sequence ID" value="NZ_FXWG01000003.1"/>
</dbReference>
<evidence type="ECO:0000259" key="2">
    <source>
        <dbReference type="PROSITE" id="PS51724"/>
    </source>
</evidence>
<reference evidence="4" key="1">
    <citation type="submission" date="2017-04" db="EMBL/GenBank/DDBJ databases">
        <authorList>
            <person name="Varghese N."/>
            <person name="Submissions S."/>
        </authorList>
    </citation>
    <scope>NUCLEOTIDE SEQUENCE [LARGE SCALE GENOMIC DNA]</scope>
</reference>
<dbReference type="GO" id="GO:0009279">
    <property type="term" value="C:cell outer membrane"/>
    <property type="evidence" value="ECO:0007669"/>
    <property type="project" value="TreeGrafter"/>
</dbReference>
<protein>
    <submittedName>
        <fullName evidence="3">Rare lipoprotein A</fullName>
    </submittedName>
</protein>
<organism evidence="3 4">
    <name type="scientific">Altererythrobacter xiamenensis</name>
    <dbReference type="NCBI Taxonomy" id="1316679"/>
    <lineage>
        <taxon>Bacteria</taxon>
        <taxon>Pseudomonadati</taxon>
        <taxon>Pseudomonadota</taxon>
        <taxon>Alphaproteobacteria</taxon>
        <taxon>Sphingomonadales</taxon>
        <taxon>Erythrobacteraceae</taxon>
        <taxon>Altererythrobacter</taxon>
    </lineage>
</organism>
<accession>A0A1Y6FIJ5</accession>
<dbReference type="InterPro" id="IPR007730">
    <property type="entry name" value="SPOR-like_dom"/>
</dbReference>
<dbReference type="PANTHER" id="PTHR34183:SF1">
    <property type="entry name" value="ENDOLYTIC PEPTIDOGLYCAN TRANSGLYCOSYLASE RLPA"/>
    <property type="match status" value="1"/>
</dbReference>
<evidence type="ECO:0000313" key="3">
    <source>
        <dbReference type="EMBL" id="SMQ74527.1"/>
    </source>
</evidence>
<feature type="domain" description="SPOR" evidence="2">
    <location>
        <begin position="256"/>
        <end position="335"/>
    </location>
</feature>